<dbReference type="EMBL" id="DACTUL010000002">
    <property type="protein sequence ID" value="HAT6342715.1"/>
    <property type="molecule type" value="Genomic_DNA"/>
</dbReference>
<keyword evidence="4" id="KW-0479">Metal-binding</keyword>
<dbReference type="InterPro" id="IPR016047">
    <property type="entry name" value="M23ase_b-sheet_dom"/>
</dbReference>
<reference evidence="13" key="1">
    <citation type="journal article" date="2018" name="Genome Biol.">
        <title>SKESA: strategic k-mer extension for scrupulous assemblies.</title>
        <authorList>
            <person name="Souvorov A."/>
            <person name="Agarwala R."/>
            <person name="Lipman D.J."/>
        </authorList>
    </citation>
    <scope>NUCLEOTIDE SEQUENCE</scope>
    <source>
        <strain evidence="13">OLC2673_Aeromonas</strain>
    </source>
</reference>
<dbReference type="EMBL" id="CP118942">
    <property type="protein sequence ID" value="WEE26711.1"/>
    <property type="molecule type" value="Genomic_DNA"/>
</dbReference>
<dbReference type="KEGG" id="ahi:VU14_03075"/>
<evidence type="ECO:0000259" key="11">
    <source>
        <dbReference type="Pfam" id="PF04225"/>
    </source>
</evidence>
<keyword evidence="6" id="KW-0862">Zinc</keyword>
<evidence type="ECO:0000256" key="3">
    <source>
        <dbReference type="ARBA" id="ARBA00022670"/>
    </source>
</evidence>
<dbReference type="GO" id="GO:0046872">
    <property type="term" value="F:metal ion binding"/>
    <property type="evidence" value="ECO:0007669"/>
    <property type="project" value="UniProtKB-KW"/>
</dbReference>
<dbReference type="InterPro" id="IPR050570">
    <property type="entry name" value="Cell_wall_metabolism_enzyme"/>
</dbReference>
<gene>
    <name evidence="13" type="primary">mepM</name>
    <name evidence="13" type="ORF">JAJ28_000381</name>
    <name evidence="14" type="ORF">PY771_24560</name>
</gene>
<evidence type="ECO:0000256" key="6">
    <source>
        <dbReference type="ARBA" id="ARBA00022833"/>
    </source>
</evidence>
<keyword evidence="9" id="KW-0472">Membrane</keyword>
<evidence type="ECO:0000256" key="9">
    <source>
        <dbReference type="SAM" id="Phobius"/>
    </source>
</evidence>
<dbReference type="SUPFAM" id="SSF51261">
    <property type="entry name" value="Duplicated hybrid motif"/>
    <property type="match status" value="1"/>
</dbReference>
<keyword evidence="5 13" id="KW-0378">Hydrolase</keyword>
<dbReference type="AlphaFoldDB" id="A0A0A6XAT2"/>
<evidence type="ECO:0000313" key="13">
    <source>
        <dbReference type="EMBL" id="HAT6342715.1"/>
    </source>
</evidence>
<evidence type="ECO:0000313" key="15">
    <source>
        <dbReference type="Proteomes" id="UP000859505"/>
    </source>
</evidence>
<evidence type="ECO:0000256" key="2">
    <source>
        <dbReference type="ARBA" id="ARBA00004196"/>
    </source>
</evidence>
<dbReference type="Proteomes" id="UP001214666">
    <property type="component" value="Chromosome"/>
</dbReference>
<dbReference type="CDD" id="cd12797">
    <property type="entry name" value="M23_peptidase"/>
    <property type="match status" value="1"/>
</dbReference>
<comment type="cofactor">
    <cofactor evidence="1">
        <name>Zn(2+)</name>
        <dbReference type="ChEBI" id="CHEBI:29105"/>
    </cofactor>
</comment>
<evidence type="ECO:0000256" key="8">
    <source>
        <dbReference type="SAM" id="MobiDB-lite"/>
    </source>
</evidence>
<feature type="domain" description="M23ase beta-sheet core" evidence="10">
    <location>
        <begin position="318"/>
        <end position="411"/>
    </location>
</feature>
<dbReference type="GO" id="GO:0042834">
    <property type="term" value="F:peptidoglycan binding"/>
    <property type="evidence" value="ECO:0007669"/>
    <property type="project" value="InterPro"/>
</dbReference>
<reference evidence="13" key="2">
    <citation type="submission" date="2020-01" db="EMBL/GenBank/DDBJ databases">
        <authorList>
            <consortium name="NCBI Pathogen Detection Project"/>
        </authorList>
    </citation>
    <scope>NUCLEOTIDE SEQUENCE</scope>
    <source>
        <strain evidence="13">OLC2673_Aeromonas</strain>
    </source>
</reference>
<evidence type="ECO:0000256" key="5">
    <source>
        <dbReference type="ARBA" id="ARBA00022801"/>
    </source>
</evidence>
<dbReference type="Pfam" id="PF04225">
    <property type="entry name" value="LysM_OapA"/>
    <property type="match status" value="1"/>
</dbReference>
<evidence type="ECO:0000256" key="7">
    <source>
        <dbReference type="ARBA" id="ARBA00023049"/>
    </source>
</evidence>
<dbReference type="KEGG" id="aaj:BOQ57_19460"/>
<evidence type="ECO:0000259" key="12">
    <source>
        <dbReference type="Pfam" id="PF19425"/>
    </source>
</evidence>
<evidence type="ECO:0000259" key="10">
    <source>
        <dbReference type="Pfam" id="PF01551"/>
    </source>
</evidence>
<feature type="domain" description="Opacity-associated protein A LysM-like" evidence="11">
    <location>
        <begin position="96"/>
        <end position="175"/>
    </location>
</feature>
<dbReference type="Gene3D" id="2.70.70.10">
    <property type="entry name" value="Glucose Permease (Domain IIA)"/>
    <property type="match status" value="1"/>
</dbReference>
<name>A0A0A6XAT2_AERHY</name>
<dbReference type="RefSeq" id="WP_016352056.1">
    <property type="nucleotide sequence ID" value="NZ_AP019193.1"/>
</dbReference>
<dbReference type="InterPro" id="IPR007340">
    <property type="entry name" value="LysM_Opacity-associatedA"/>
</dbReference>
<dbReference type="EC" id="3.4.24.-" evidence="13"/>
<feature type="domain" description="Csd3-like second N-terminal" evidence="12">
    <location>
        <begin position="185"/>
        <end position="306"/>
    </location>
</feature>
<comment type="subcellular location">
    <subcellularLocation>
        <location evidence="2">Cell envelope</location>
    </subcellularLocation>
</comment>
<dbReference type="InterPro" id="IPR011055">
    <property type="entry name" value="Dup_hybrid_motif"/>
</dbReference>
<sequence length="445" mass="49810">MKRLRPLVAQAANWEPPVPRKHFYAMLLLTAMTLSAVAILPAPGDILERPLRLELPIATNGTATNEDNTDFNDIPDHELVEAATPEDDIPTDATPQWQDYRVRNGENLTTIFNNLGLSTTTLYKVLDADTKNNLARLKPGQTIELLIDQDNILQQMKIRLNIKQTLILERTDDTYSANMLNEEVEWQKKGYDGVINGSFYVSARNAGIPANHIQKIANLFQWRLNFAKDLKKGDKFKVLVRQETVEGKSTGNTQLLGVEVFSQGQSVSAWLSEDGNYYDGQGNSLERGFRRYPTHSRYRVSSSFNPNRRHPITGQVRPHEGTDFALPVGTPVMATGDGVVLKATSHPLAGTYVVIKHGRTLMTRYLHLSKLLVKPGQKVKMGDKIALSGNTGRSTGAHLHYEVRINNRPVDAMKVKLPMAEPLSGKEKRQFLAKVKSYRKEMEAG</sequence>
<dbReference type="GO" id="GO:0030313">
    <property type="term" value="C:cell envelope"/>
    <property type="evidence" value="ECO:0007669"/>
    <property type="project" value="UniProtKB-SubCell"/>
</dbReference>
<dbReference type="Gene3D" id="3.10.450.350">
    <property type="match status" value="2"/>
</dbReference>
<protein>
    <submittedName>
        <fullName evidence="13">Murein DD-endopeptidase MepM</fullName>
        <ecNumber evidence="13">3.4.24.-</ecNumber>
    </submittedName>
</protein>
<organism evidence="13 15">
    <name type="scientific">Aeromonas hydrophila</name>
    <dbReference type="NCBI Taxonomy" id="644"/>
    <lineage>
        <taxon>Bacteria</taxon>
        <taxon>Pseudomonadati</taxon>
        <taxon>Pseudomonadota</taxon>
        <taxon>Gammaproteobacteria</taxon>
        <taxon>Aeromonadales</taxon>
        <taxon>Aeromonadaceae</taxon>
        <taxon>Aeromonas</taxon>
    </lineage>
</organism>
<dbReference type="Pfam" id="PF19425">
    <property type="entry name" value="Csd3_N2"/>
    <property type="match status" value="1"/>
</dbReference>
<dbReference type="GO" id="GO:0004222">
    <property type="term" value="F:metalloendopeptidase activity"/>
    <property type="evidence" value="ECO:0007669"/>
    <property type="project" value="TreeGrafter"/>
</dbReference>
<keyword evidence="9" id="KW-1133">Transmembrane helix</keyword>
<dbReference type="FunFam" id="2.70.70.10:FF:000002">
    <property type="entry name" value="Murein DD-endopeptidase MepM"/>
    <property type="match status" value="1"/>
</dbReference>
<dbReference type="Proteomes" id="UP000859505">
    <property type="component" value="Unassembled WGS sequence"/>
</dbReference>
<feature type="region of interest" description="Disordered" evidence="8">
    <location>
        <begin position="300"/>
        <end position="321"/>
    </location>
</feature>
<evidence type="ECO:0000256" key="1">
    <source>
        <dbReference type="ARBA" id="ARBA00001947"/>
    </source>
</evidence>
<keyword evidence="7" id="KW-0482">Metalloprotease</keyword>
<keyword evidence="3" id="KW-0645">Protease</keyword>
<keyword evidence="9" id="KW-0812">Transmembrane</keyword>
<evidence type="ECO:0000256" key="4">
    <source>
        <dbReference type="ARBA" id="ARBA00022723"/>
    </source>
</evidence>
<dbReference type="Pfam" id="PF01551">
    <property type="entry name" value="Peptidase_M23"/>
    <property type="match status" value="1"/>
</dbReference>
<accession>A0A0A6XAT2</accession>
<dbReference type="PANTHER" id="PTHR21666:SF292">
    <property type="entry name" value="MUREIN DD-ENDOPEPTIDASE MEPM"/>
    <property type="match status" value="1"/>
</dbReference>
<evidence type="ECO:0000313" key="14">
    <source>
        <dbReference type="EMBL" id="WEE26711.1"/>
    </source>
</evidence>
<dbReference type="InterPro" id="IPR045834">
    <property type="entry name" value="Csd3_N2"/>
</dbReference>
<dbReference type="PANTHER" id="PTHR21666">
    <property type="entry name" value="PEPTIDASE-RELATED"/>
    <property type="match status" value="1"/>
</dbReference>
<dbReference type="GO" id="GO:0006508">
    <property type="term" value="P:proteolysis"/>
    <property type="evidence" value="ECO:0007669"/>
    <property type="project" value="UniProtKB-KW"/>
</dbReference>
<dbReference type="NCBIfam" id="NF008652">
    <property type="entry name" value="PRK11649.1"/>
    <property type="match status" value="1"/>
</dbReference>
<reference evidence="14" key="3">
    <citation type="submission" date="2023-02" db="EMBL/GenBank/DDBJ databases">
        <title>The sequence of Aeromonas hydrophila K533.</title>
        <authorList>
            <person name="Luo X."/>
        </authorList>
    </citation>
    <scope>NUCLEOTIDE SEQUENCE</scope>
    <source>
        <strain evidence="14">K533</strain>
    </source>
</reference>
<feature type="transmembrane region" description="Helical" evidence="9">
    <location>
        <begin position="23"/>
        <end position="42"/>
    </location>
</feature>
<proteinExistence type="predicted"/>
<dbReference type="KEGG" id="ahh:RY45_19280"/>